<keyword evidence="3" id="KW-1003">Cell membrane</keyword>
<dbReference type="PROSITE" id="PS01246">
    <property type="entry name" value="UPF0003"/>
    <property type="match status" value="1"/>
</dbReference>
<feature type="transmembrane region" description="Helical" evidence="7">
    <location>
        <begin position="94"/>
        <end position="116"/>
    </location>
</feature>
<feature type="transmembrane region" description="Helical" evidence="7">
    <location>
        <begin position="55"/>
        <end position="73"/>
    </location>
</feature>
<feature type="domain" description="Mechanosensitive ion channel MscS" evidence="8">
    <location>
        <begin position="143"/>
        <end position="208"/>
    </location>
</feature>
<sequence>MISIPLLADMLSADSTATSGVTTALATATQPLELDVNKWFSREMMNDWLNSGINFGIRVVLAILLFLIGRWVIRRLLRIFERILKRRDIDGVAVTLLGSVLTALLYIALFLTLGGVLGVKSVSFAAVLASMGLAVGMALSGQLQNLAGGVIIMVTKPFSIGDYILAQTAEGSVRAVSLFYTEILTPDNKRIFIPNGVLSSGVVVNYSHEETRRIEWTIGIEYDEDFARVRSAIESLLESDERVLKTPEPTIVLHNLNSSSVDVLVRAWVRSEDLWPVFWDFNRRVYEDFNKRGISFPFPQLTVHQGK</sequence>
<keyword evidence="5 7" id="KW-1133">Transmembrane helix</keyword>
<dbReference type="Pfam" id="PF05552">
    <property type="entry name" value="MS_channel_1st_1"/>
    <property type="match status" value="1"/>
</dbReference>
<dbReference type="Proteomes" id="UP000010408">
    <property type="component" value="Unassembled WGS sequence"/>
</dbReference>
<dbReference type="SUPFAM" id="SSF82861">
    <property type="entry name" value="Mechanosensitive channel protein MscS (YggB), transmembrane region"/>
    <property type="match status" value="1"/>
</dbReference>
<dbReference type="InterPro" id="IPR006686">
    <property type="entry name" value="MscS_channel_CS"/>
</dbReference>
<dbReference type="PANTHER" id="PTHR30221:SF1">
    <property type="entry name" value="SMALL-CONDUCTANCE MECHANOSENSITIVE CHANNEL"/>
    <property type="match status" value="1"/>
</dbReference>
<organism evidence="10 11">
    <name type="scientific">Porphyromonas catoniae F0037</name>
    <dbReference type="NCBI Taxonomy" id="1127696"/>
    <lineage>
        <taxon>Bacteria</taxon>
        <taxon>Pseudomonadati</taxon>
        <taxon>Bacteroidota</taxon>
        <taxon>Bacteroidia</taxon>
        <taxon>Bacteroidales</taxon>
        <taxon>Porphyromonadaceae</taxon>
        <taxon>Porphyromonas</taxon>
    </lineage>
</organism>
<evidence type="ECO:0000256" key="1">
    <source>
        <dbReference type="ARBA" id="ARBA00004651"/>
    </source>
</evidence>
<gene>
    <name evidence="10" type="ORF">HMPREF9134_00302</name>
</gene>
<evidence type="ECO:0000313" key="10">
    <source>
        <dbReference type="EMBL" id="EKY02758.1"/>
    </source>
</evidence>
<dbReference type="InterPro" id="IPR049278">
    <property type="entry name" value="MS_channel_C"/>
</dbReference>
<dbReference type="Gene3D" id="2.30.30.60">
    <property type="match status" value="1"/>
</dbReference>
<dbReference type="Gene3D" id="3.30.70.100">
    <property type="match status" value="1"/>
</dbReference>
<evidence type="ECO:0000256" key="2">
    <source>
        <dbReference type="ARBA" id="ARBA00008017"/>
    </source>
</evidence>
<dbReference type="InterPro" id="IPR023408">
    <property type="entry name" value="MscS_beta-dom_sf"/>
</dbReference>
<dbReference type="Pfam" id="PF21082">
    <property type="entry name" value="MS_channel_3rd"/>
    <property type="match status" value="1"/>
</dbReference>
<dbReference type="InterPro" id="IPR011014">
    <property type="entry name" value="MscS_channel_TM-2"/>
</dbReference>
<accession>L1NHA2</accession>
<dbReference type="InterPro" id="IPR011066">
    <property type="entry name" value="MscS_channel_C_sf"/>
</dbReference>
<reference evidence="10 11" key="1">
    <citation type="submission" date="2012-05" db="EMBL/GenBank/DDBJ databases">
        <authorList>
            <person name="Weinstock G."/>
            <person name="Sodergren E."/>
            <person name="Lobos E.A."/>
            <person name="Fulton L."/>
            <person name="Fulton R."/>
            <person name="Courtney L."/>
            <person name="Fronick C."/>
            <person name="O'Laughlin M."/>
            <person name="Godfrey J."/>
            <person name="Wilson R.M."/>
            <person name="Miner T."/>
            <person name="Farmer C."/>
            <person name="Delehaunty K."/>
            <person name="Cordes M."/>
            <person name="Minx P."/>
            <person name="Tomlinson C."/>
            <person name="Chen J."/>
            <person name="Wollam A."/>
            <person name="Pepin K.H."/>
            <person name="Bhonagiri V."/>
            <person name="Zhang X."/>
            <person name="Suruliraj S."/>
            <person name="Warren W."/>
            <person name="Mitreva M."/>
            <person name="Mardis E.R."/>
            <person name="Wilson R.K."/>
        </authorList>
    </citation>
    <scope>NUCLEOTIDE SEQUENCE [LARGE SCALE GENOMIC DNA]</scope>
    <source>
        <strain evidence="10 11">F0037</strain>
    </source>
</reference>
<comment type="similarity">
    <text evidence="2">Belongs to the MscS (TC 1.A.23) family.</text>
</comment>
<dbReference type="InterPro" id="IPR045275">
    <property type="entry name" value="MscS_archaea/bacteria_type"/>
</dbReference>
<dbReference type="RefSeq" id="WP_005468444.1">
    <property type="nucleotide sequence ID" value="NZ_KB291042.1"/>
</dbReference>
<keyword evidence="4 7" id="KW-0812">Transmembrane</keyword>
<proteinExistence type="inferred from homology"/>
<protein>
    <submittedName>
        <fullName evidence="10">Putative small-conductance mechanosensitive channel</fullName>
    </submittedName>
</protein>
<dbReference type="EMBL" id="AMEQ01000011">
    <property type="protein sequence ID" value="EKY02758.1"/>
    <property type="molecule type" value="Genomic_DNA"/>
</dbReference>
<dbReference type="PATRIC" id="fig|1127696.3.peg.253"/>
<dbReference type="SUPFAM" id="SSF82689">
    <property type="entry name" value="Mechanosensitive channel protein MscS (YggB), C-terminal domain"/>
    <property type="match status" value="1"/>
</dbReference>
<dbReference type="Pfam" id="PF00924">
    <property type="entry name" value="MS_channel_2nd"/>
    <property type="match status" value="1"/>
</dbReference>
<evidence type="ECO:0000256" key="7">
    <source>
        <dbReference type="SAM" id="Phobius"/>
    </source>
</evidence>
<dbReference type="InterPro" id="IPR010920">
    <property type="entry name" value="LSM_dom_sf"/>
</dbReference>
<dbReference type="AlphaFoldDB" id="L1NHA2"/>
<name>L1NHA2_9PORP</name>
<dbReference type="Gene3D" id="1.10.287.1260">
    <property type="match status" value="1"/>
</dbReference>
<dbReference type="STRING" id="1127696.HMPREF9134_00302"/>
<feature type="domain" description="Mechanosensitive ion channel MscS C-terminal" evidence="9">
    <location>
        <begin position="214"/>
        <end position="296"/>
    </location>
</feature>
<feature type="transmembrane region" description="Helical" evidence="7">
    <location>
        <begin position="122"/>
        <end position="139"/>
    </location>
</feature>
<keyword evidence="6 7" id="KW-0472">Membrane</keyword>
<evidence type="ECO:0000313" key="11">
    <source>
        <dbReference type="Proteomes" id="UP000010408"/>
    </source>
</evidence>
<dbReference type="InterPro" id="IPR008910">
    <property type="entry name" value="MSC_TM_helix"/>
</dbReference>
<comment type="subcellular location">
    <subcellularLocation>
        <location evidence="1">Cell membrane</location>
        <topology evidence="1">Multi-pass membrane protein</topology>
    </subcellularLocation>
</comment>
<dbReference type="HOGENOM" id="CLU_037945_1_1_10"/>
<evidence type="ECO:0000256" key="3">
    <source>
        <dbReference type="ARBA" id="ARBA00022475"/>
    </source>
</evidence>
<evidence type="ECO:0000259" key="8">
    <source>
        <dbReference type="Pfam" id="PF00924"/>
    </source>
</evidence>
<dbReference type="GO" id="GO:0005886">
    <property type="term" value="C:plasma membrane"/>
    <property type="evidence" value="ECO:0007669"/>
    <property type="project" value="UniProtKB-SubCell"/>
</dbReference>
<evidence type="ECO:0000256" key="4">
    <source>
        <dbReference type="ARBA" id="ARBA00022692"/>
    </source>
</evidence>
<evidence type="ECO:0000259" key="9">
    <source>
        <dbReference type="Pfam" id="PF21082"/>
    </source>
</evidence>
<dbReference type="SUPFAM" id="SSF50182">
    <property type="entry name" value="Sm-like ribonucleoproteins"/>
    <property type="match status" value="1"/>
</dbReference>
<dbReference type="eggNOG" id="COG0668">
    <property type="taxonomic scope" value="Bacteria"/>
</dbReference>
<dbReference type="GO" id="GO:0008381">
    <property type="term" value="F:mechanosensitive monoatomic ion channel activity"/>
    <property type="evidence" value="ECO:0007669"/>
    <property type="project" value="InterPro"/>
</dbReference>
<comment type="caution">
    <text evidence="10">The sequence shown here is derived from an EMBL/GenBank/DDBJ whole genome shotgun (WGS) entry which is preliminary data.</text>
</comment>
<evidence type="ECO:0000256" key="6">
    <source>
        <dbReference type="ARBA" id="ARBA00023136"/>
    </source>
</evidence>
<dbReference type="InterPro" id="IPR006685">
    <property type="entry name" value="MscS_channel_2nd"/>
</dbReference>
<evidence type="ECO:0000256" key="5">
    <source>
        <dbReference type="ARBA" id="ARBA00022989"/>
    </source>
</evidence>
<dbReference type="PANTHER" id="PTHR30221">
    <property type="entry name" value="SMALL-CONDUCTANCE MECHANOSENSITIVE CHANNEL"/>
    <property type="match status" value="1"/>
</dbReference>